<feature type="signal peptide" evidence="1">
    <location>
        <begin position="1"/>
        <end position="26"/>
    </location>
</feature>
<evidence type="ECO:0000256" key="1">
    <source>
        <dbReference type="SAM" id="SignalP"/>
    </source>
</evidence>
<evidence type="ECO:0000313" key="3">
    <source>
        <dbReference type="Proteomes" id="UP001446032"/>
    </source>
</evidence>
<reference evidence="2 3" key="1">
    <citation type="submission" date="2024-03" db="EMBL/GenBank/DDBJ databases">
        <title>Human intestinal bacterial collection.</title>
        <authorList>
            <person name="Pauvert C."/>
            <person name="Hitch T.C.A."/>
            <person name="Clavel T."/>
        </authorList>
    </citation>
    <scope>NUCLEOTIDE SEQUENCE [LARGE SCALE GENOMIC DNA]</scope>
    <source>
        <strain evidence="2 3">CLA-AA-H95</strain>
    </source>
</reference>
<dbReference type="RefSeq" id="WP_349077695.1">
    <property type="nucleotide sequence ID" value="NZ_JBBMEI010000009.1"/>
</dbReference>
<feature type="chain" id="PRO_5045217872" evidence="1">
    <location>
        <begin position="27"/>
        <end position="337"/>
    </location>
</feature>
<proteinExistence type="predicted"/>
<gene>
    <name evidence="2" type="ORF">WMO75_04655</name>
</gene>
<protein>
    <submittedName>
        <fullName evidence="2">Uncharacterized protein</fullName>
    </submittedName>
</protein>
<dbReference type="Proteomes" id="UP001446032">
    <property type="component" value="Unassembled WGS sequence"/>
</dbReference>
<sequence>MKRKKNIKKRILCIISTMLLAFSVNAPITVSAFQLPDAIKDYVDDYVDLGTDGDLKDIIQNVDISEEFSIIEQIIMDIMESDWYKDTDIQSRKEKIAELLAATGYIDKETVEMGLDAILNFEFHGQKIGVWLEDYAENPYGQGGEDDYEQRDDITDGLSGDREAVILYGLGFPEFDDALNYSTIKWNNNGLRTNKNDACTVDNFKTDLNGKDLIVIEEHGCTYGDEPLIVTEDEYDPESGEYQEDLDAERLSILITDEGAQYCLTPSFFEYYYSGGKLANSFVWIGSCYGASNSRLVDAFVNTGANAVVGHSDSVYTAYDYNMLNTVVDKMISGESL</sequence>
<evidence type="ECO:0000313" key="2">
    <source>
        <dbReference type="EMBL" id="MEQ2357641.1"/>
    </source>
</evidence>
<name>A0ABV1AIS6_9FIRM</name>
<dbReference type="EMBL" id="JBBMEI010000009">
    <property type="protein sequence ID" value="MEQ2357641.1"/>
    <property type="molecule type" value="Genomic_DNA"/>
</dbReference>
<comment type="caution">
    <text evidence="2">The sequence shown here is derived from an EMBL/GenBank/DDBJ whole genome shotgun (WGS) entry which is preliminary data.</text>
</comment>
<keyword evidence="1" id="KW-0732">Signal</keyword>
<accession>A0ABV1AIS6</accession>
<organism evidence="2 3">
    <name type="scientific">Blautia intestinihominis</name>
    <dbReference type="NCBI Taxonomy" id="3133152"/>
    <lineage>
        <taxon>Bacteria</taxon>
        <taxon>Bacillati</taxon>
        <taxon>Bacillota</taxon>
        <taxon>Clostridia</taxon>
        <taxon>Lachnospirales</taxon>
        <taxon>Lachnospiraceae</taxon>
        <taxon>Blautia</taxon>
    </lineage>
</organism>
<keyword evidence="3" id="KW-1185">Reference proteome</keyword>